<reference evidence="1 2" key="1">
    <citation type="submission" date="2019-07" db="EMBL/GenBank/DDBJ databases">
        <authorList>
            <person name="Huq M.A."/>
        </authorList>
    </citation>
    <scope>NUCLEOTIDE SEQUENCE [LARGE SCALE GENOMIC DNA]</scope>
    <source>
        <strain evidence="1 2">MAH-3</strain>
    </source>
</reference>
<keyword evidence="1" id="KW-0489">Methyltransferase</keyword>
<dbReference type="SUPFAM" id="SSF53335">
    <property type="entry name" value="S-adenosyl-L-methionine-dependent methyltransferases"/>
    <property type="match status" value="1"/>
</dbReference>
<dbReference type="EMBL" id="VLPL01000001">
    <property type="protein sequence ID" value="TSJ48045.1"/>
    <property type="molecule type" value="Genomic_DNA"/>
</dbReference>
<dbReference type="Gene3D" id="3.40.50.150">
    <property type="entry name" value="Vaccinia Virus protein VP39"/>
    <property type="match status" value="1"/>
</dbReference>
<proteinExistence type="predicted"/>
<keyword evidence="2" id="KW-1185">Reference proteome</keyword>
<organism evidence="1 2">
    <name type="scientific">Fluviicola chungangensis</name>
    <dbReference type="NCBI Taxonomy" id="2597671"/>
    <lineage>
        <taxon>Bacteria</taxon>
        <taxon>Pseudomonadati</taxon>
        <taxon>Bacteroidota</taxon>
        <taxon>Flavobacteriia</taxon>
        <taxon>Flavobacteriales</taxon>
        <taxon>Crocinitomicaceae</taxon>
        <taxon>Fluviicola</taxon>
    </lineage>
</organism>
<evidence type="ECO:0000313" key="2">
    <source>
        <dbReference type="Proteomes" id="UP000316008"/>
    </source>
</evidence>
<sequence length="238" mass="27099">MNEKKYGDPIGAAIKEYADKRRPEDIIVSSNICEDDIIPLEVLFRKHDEMPQIEQKALSLARGHVLDVGAGAGIHATYLQDLGFKVDCIDISEGAVEYLKSNDLNAERINFFSLKDRKYDTILMLMNGIGIAGKLSNLEKTLEHAKSLLNPGGKILCDSSDIHSLYEDEDGALWVDLNTEYYGNFRFQMKYKKQKGPWFDWLYVDFDNLFQAAKKVGLKAIRVLEEDDHYLAELTLEK</sequence>
<dbReference type="CDD" id="cd02440">
    <property type="entry name" value="AdoMet_MTases"/>
    <property type="match status" value="1"/>
</dbReference>
<dbReference type="GO" id="GO:0032259">
    <property type="term" value="P:methylation"/>
    <property type="evidence" value="ECO:0007669"/>
    <property type="project" value="UniProtKB-KW"/>
</dbReference>
<dbReference type="Pfam" id="PF13489">
    <property type="entry name" value="Methyltransf_23"/>
    <property type="match status" value="1"/>
</dbReference>
<dbReference type="AlphaFoldDB" id="A0A556N7B0"/>
<protein>
    <submittedName>
        <fullName evidence="1">Class I SAM-dependent methyltransferase</fullName>
    </submittedName>
</protein>
<dbReference type="Proteomes" id="UP000316008">
    <property type="component" value="Unassembled WGS sequence"/>
</dbReference>
<comment type="caution">
    <text evidence="1">The sequence shown here is derived from an EMBL/GenBank/DDBJ whole genome shotgun (WGS) entry which is preliminary data.</text>
</comment>
<dbReference type="RefSeq" id="WP_144331580.1">
    <property type="nucleotide sequence ID" value="NZ_VLPL01000001.1"/>
</dbReference>
<accession>A0A556N7B0</accession>
<dbReference type="OrthoDB" id="1143568at2"/>
<dbReference type="GO" id="GO:0008168">
    <property type="term" value="F:methyltransferase activity"/>
    <property type="evidence" value="ECO:0007669"/>
    <property type="project" value="UniProtKB-KW"/>
</dbReference>
<name>A0A556N7B0_9FLAO</name>
<gene>
    <name evidence="1" type="ORF">FO442_02625</name>
</gene>
<dbReference type="InterPro" id="IPR029063">
    <property type="entry name" value="SAM-dependent_MTases_sf"/>
</dbReference>
<keyword evidence="1" id="KW-0808">Transferase</keyword>
<evidence type="ECO:0000313" key="1">
    <source>
        <dbReference type="EMBL" id="TSJ48045.1"/>
    </source>
</evidence>